<dbReference type="Gene3D" id="1.10.10.10">
    <property type="entry name" value="Winged helix-like DNA-binding domain superfamily/Winged helix DNA-binding domain"/>
    <property type="match status" value="1"/>
</dbReference>
<keyword evidence="6" id="KW-1185">Reference proteome</keyword>
<dbReference type="Pfam" id="PF03472">
    <property type="entry name" value="Autoind_bind"/>
    <property type="match status" value="1"/>
</dbReference>
<evidence type="ECO:0000256" key="2">
    <source>
        <dbReference type="ARBA" id="ARBA00023125"/>
    </source>
</evidence>
<dbReference type="OrthoDB" id="3679796at2"/>
<dbReference type="SUPFAM" id="SSF46894">
    <property type="entry name" value="C-terminal effector domain of the bipartite response regulators"/>
    <property type="match status" value="1"/>
</dbReference>
<protein>
    <submittedName>
        <fullName evidence="5">Regulatory protein, luxR family</fullName>
    </submittedName>
</protein>
<dbReference type="InterPro" id="IPR036388">
    <property type="entry name" value="WH-like_DNA-bd_sf"/>
</dbReference>
<gene>
    <name evidence="5" type="ORF">SAMN04487991_0921</name>
</gene>
<dbReference type="GO" id="GO:0006355">
    <property type="term" value="P:regulation of DNA-templated transcription"/>
    <property type="evidence" value="ECO:0007669"/>
    <property type="project" value="InterPro"/>
</dbReference>
<organism evidence="5 6">
    <name type="scientific">Celeribacter neptunius</name>
    <dbReference type="NCBI Taxonomy" id="588602"/>
    <lineage>
        <taxon>Bacteria</taxon>
        <taxon>Pseudomonadati</taxon>
        <taxon>Pseudomonadota</taxon>
        <taxon>Alphaproteobacteria</taxon>
        <taxon>Rhodobacterales</taxon>
        <taxon>Roseobacteraceae</taxon>
        <taxon>Celeribacter</taxon>
    </lineage>
</organism>
<evidence type="ECO:0000256" key="3">
    <source>
        <dbReference type="ARBA" id="ARBA00023163"/>
    </source>
</evidence>
<dbReference type="PROSITE" id="PS50043">
    <property type="entry name" value="HTH_LUXR_2"/>
    <property type="match status" value="1"/>
</dbReference>
<name>A0A1I3L7L6_9RHOB</name>
<evidence type="ECO:0000313" key="6">
    <source>
        <dbReference type="Proteomes" id="UP000199630"/>
    </source>
</evidence>
<dbReference type="EMBL" id="FORH01000001">
    <property type="protein sequence ID" value="SFI80707.1"/>
    <property type="molecule type" value="Genomic_DNA"/>
</dbReference>
<keyword evidence="1" id="KW-0805">Transcription regulation</keyword>
<dbReference type="InterPro" id="IPR000792">
    <property type="entry name" value="Tscrpt_reg_LuxR_C"/>
</dbReference>
<evidence type="ECO:0000313" key="5">
    <source>
        <dbReference type="EMBL" id="SFI80707.1"/>
    </source>
</evidence>
<dbReference type="Gene3D" id="3.30.450.80">
    <property type="entry name" value="Transcription factor LuxR-like, autoinducer-binding domain"/>
    <property type="match status" value="1"/>
</dbReference>
<evidence type="ECO:0000259" key="4">
    <source>
        <dbReference type="PROSITE" id="PS50043"/>
    </source>
</evidence>
<sequence>MQDLVQHILATTDVETVWETVLERLKQAGFHHALYGFTRFHTDSGFGDNNDHLFLTNFGPEYMKGYFLEGRYRNGPMVRWAVENTGACSWGWIRDNLHNLNDKEREVVDFNQKSGVTAGYTLAFPHSLKRAKGAIGMSLEPHSGTQEDADAIWAEHGAEIELICGVAHLKLISLPLPKRILTKRQREVLEWIGDGKTVGDTAQILGLNKATVEKHLRLARESLSVETTAQAVLKASFHNQMFTF</sequence>
<keyword evidence="2" id="KW-0238">DNA-binding</keyword>
<dbReference type="STRING" id="588602.SAMN04487991_0921"/>
<dbReference type="SMART" id="SM00421">
    <property type="entry name" value="HTH_LUXR"/>
    <property type="match status" value="1"/>
</dbReference>
<dbReference type="CDD" id="cd06170">
    <property type="entry name" value="LuxR_C_like"/>
    <property type="match status" value="1"/>
</dbReference>
<dbReference type="InterPro" id="IPR016032">
    <property type="entry name" value="Sig_transdc_resp-reg_C-effctor"/>
</dbReference>
<feature type="domain" description="HTH luxR-type" evidence="4">
    <location>
        <begin position="174"/>
        <end position="239"/>
    </location>
</feature>
<evidence type="ECO:0000256" key="1">
    <source>
        <dbReference type="ARBA" id="ARBA00023015"/>
    </source>
</evidence>
<dbReference type="AlphaFoldDB" id="A0A1I3L7L6"/>
<dbReference type="Pfam" id="PF00196">
    <property type="entry name" value="GerE"/>
    <property type="match status" value="1"/>
</dbReference>
<proteinExistence type="predicted"/>
<reference evidence="6" key="1">
    <citation type="submission" date="2016-10" db="EMBL/GenBank/DDBJ databases">
        <authorList>
            <person name="Varghese N."/>
            <person name="Submissions S."/>
        </authorList>
    </citation>
    <scope>NUCLEOTIDE SEQUENCE [LARGE SCALE GENOMIC DNA]</scope>
    <source>
        <strain evidence="6">DSM 26471</strain>
    </source>
</reference>
<dbReference type="PRINTS" id="PR00038">
    <property type="entry name" value="HTHLUXR"/>
</dbReference>
<dbReference type="GO" id="GO:0003677">
    <property type="term" value="F:DNA binding"/>
    <property type="evidence" value="ECO:0007669"/>
    <property type="project" value="UniProtKB-KW"/>
</dbReference>
<dbReference type="InterPro" id="IPR036693">
    <property type="entry name" value="TF_LuxR_autoind-bd_dom_sf"/>
</dbReference>
<dbReference type="Proteomes" id="UP000199630">
    <property type="component" value="Unassembled WGS sequence"/>
</dbReference>
<keyword evidence="3" id="KW-0804">Transcription</keyword>
<accession>A0A1I3L7L6</accession>
<dbReference type="InterPro" id="IPR005143">
    <property type="entry name" value="TF_LuxR_autoind-bd_dom"/>
</dbReference>
<dbReference type="SUPFAM" id="SSF75516">
    <property type="entry name" value="Pheromone-binding domain of LuxR-like quorum-sensing transcription factors"/>
    <property type="match status" value="1"/>
</dbReference>